<dbReference type="GO" id="GO:0046583">
    <property type="term" value="F:monoatomic cation efflux transmembrane transporter activity"/>
    <property type="evidence" value="ECO:0007669"/>
    <property type="project" value="TreeGrafter"/>
</dbReference>
<comment type="subcellular location">
    <subcellularLocation>
        <location evidence="1">Membrane</location>
        <topology evidence="1">Multi-pass membrane protein</topology>
    </subcellularLocation>
</comment>
<evidence type="ECO:0000256" key="3">
    <source>
        <dbReference type="ARBA" id="ARBA00022989"/>
    </source>
</evidence>
<keyword evidence="4 5" id="KW-0472">Membrane</keyword>
<feature type="transmembrane region" description="Helical" evidence="5">
    <location>
        <begin position="67"/>
        <end position="88"/>
    </location>
</feature>
<feature type="transmembrane region" description="Helical" evidence="5">
    <location>
        <begin position="94"/>
        <end position="116"/>
    </location>
</feature>
<name>A0A9D1A5Z0_9FIRM</name>
<keyword evidence="3 5" id="KW-1133">Transmembrane helix</keyword>
<dbReference type="Gene3D" id="1.50.10.150">
    <property type="entry name" value="Voltage-dependent anion channel"/>
    <property type="match status" value="1"/>
</dbReference>
<reference evidence="6" key="1">
    <citation type="submission" date="2020-10" db="EMBL/GenBank/DDBJ databases">
        <authorList>
            <person name="Gilroy R."/>
        </authorList>
    </citation>
    <scope>NUCLEOTIDE SEQUENCE</scope>
    <source>
        <strain evidence="6">CHK180-2868</strain>
    </source>
</reference>
<feature type="transmembrane region" description="Helical" evidence="5">
    <location>
        <begin position="34"/>
        <end position="55"/>
    </location>
</feature>
<feature type="transmembrane region" description="Helical" evidence="5">
    <location>
        <begin position="189"/>
        <end position="208"/>
    </location>
</feature>
<evidence type="ECO:0000256" key="1">
    <source>
        <dbReference type="ARBA" id="ARBA00004141"/>
    </source>
</evidence>
<comment type="caution">
    <text evidence="6">The sequence shown here is derived from an EMBL/GenBank/DDBJ whole genome shotgun (WGS) entry which is preliminary data.</text>
</comment>
<feature type="transmembrane region" description="Helical" evidence="5">
    <location>
        <begin position="270"/>
        <end position="297"/>
    </location>
</feature>
<dbReference type="GO" id="GO:0005886">
    <property type="term" value="C:plasma membrane"/>
    <property type="evidence" value="ECO:0007669"/>
    <property type="project" value="TreeGrafter"/>
</dbReference>
<protein>
    <submittedName>
        <fullName evidence="6">TDT family transporter</fullName>
    </submittedName>
</protein>
<evidence type="ECO:0000256" key="5">
    <source>
        <dbReference type="SAM" id="Phobius"/>
    </source>
</evidence>
<dbReference type="PANTHER" id="PTHR37955">
    <property type="entry name" value="TELLURITE RESISTANCE PROTEIN TEHA"/>
    <property type="match status" value="1"/>
</dbReference>
<gene>
    <name evidence="6" type="ORF">IAB28_09125</name>
</gene>
<feature type="transmembrane region" description="Helical" evidence="5">
    <location>
        <begin position="128"/>
        <end position="145"/>
    </location>
</feature>
<feature type="transmembrane region" description="Helical" evidence="5">
    <location>
        <begin position="157"/>
        <end position="177"/>
    </location>
</feature>
<organism evidence="6 7">
    <name type="scientific">Candidatus Copromonas faecavium</name>
    <name type="common">nom. illeg.</name>
    <dbReference type="NCBI Taxonomy" id="2840740"/>
    <lineage>
        <taxon>Bacteria</taxon>
        <taxon>Bacillati</taxon>
        <taxon>Bacillota</taxon>
        <taxon>Clostridia</taxon>
        <taxon>Lachnospirales</taxon>
        <taxon>Lachnospiraceae</taxon>
        <taxon>Candidatus Copromonas (nom. illeg.)</taxon>
    </lineage>
</organism>
<dbReference type="InterPro" id="IPR004695">
    <property type="entry name" value="SLAC1/Mae1/Ssu1/TehA"/>
</dbReference>
<dbReference type="InterPro" id="IPR052951">
    <property type="entry name" value="Tellurite_res_ion_channel"/>
</dbReference>
<feature type="transmembrane region" description="Helical" evidence="5">
    <location>
        <begin position="214"/>
        <end position="234"/>
    </location>
</feature>
<evidence type="ECO:0000256" key="4">
    <source>
        <dbReference type="ARBA" id="ARBA00023136"/>
    </source>
</evidence>
<keyword evidence="2 5" id="KW-0812">Transmembrane</keyword>
<evidence type="ECO:0000256" key="2">
    <source>
        <dbReference type="ARBA" id="ARBA00022692"/>
    </source>
</evidence>
<accession>A0A9D1A5Z0</accession>
<evidence type="ECO:0000313" key="7">
    <source>
        <dbReference type="Proteomes" id="UP000824250"/>
    </source>
</evidence>
<dbReference type="Proteomes" id="UP000824250">
    <property type="component" value="Unassembled WGS sequence"/>
</dbReference>
<evidence type="ECO:0000313" key="6">
    <source>
        <dbReference type="EMBL" id="HIR06110.1"/>
    </source>
</evidence>
<proteinExistence type="predicted"/>
<dbReference type="AlphaFoldDB" id="A0A9D1A5Z0"/>
<dbReference type="PANTHER" id="PTHR37955:SF1">
    <property type="entry name" value="DEP DOMAIN-CONTAINING PROTEIN"/>
    <property type="match status" value="1"/>
</dbReference>
<sequence length="320" mass="35889">MERTDFLSRLPLPITAVSLSLASLGNLLEPYSEGIRLFCGGLAFVLLFAFFVKILRYPRLFKEDMKNPVMASVFCTFSMTIILLSAYIRPYLGPAAAVIWYFGIGLHTVLVLYFTWNFMRKPVFSRVYACYFIGYEGFVTASVTAEKFDALAVGQAAFWFGFCMLFVLIPFITYRYVTLPHVEDPAKPLFCIYTAPPGLCLTGYLHAFPEPSPVIAGFLTVLCLFMYTMVCSRLPGFLRLPFYPSYASFTFPFVISATGITLMGENLHKIGFPVFVLDLIGRVQTAAAVVLISYVLLRFILYTADYHGTHTSAAARRRAA</sequence>
<reference evidence="6" key="2">
    <citation type="journal article" date="2021" name="PeerJ">
        <title>Extensive microbial diversity within the chicken gut microbiome revealed by metagenomics and culture.</title>
        <authorList>
            <person name="Gilroy R."/>
            <person name="Ravi A."/>
            <person name="Getino M."/>
            <person name="Pursley I."/>
            <person name="Horton D.L."/>
            <person name="Alikhan N.F."/>
            <person name="Baker D."/>
            <person name="Gharbi K."/>
            <person name="Hall N."/>
            <person name="Watson M."/>
            <person name="Adriaenssens E.M."/>
            <person name="Foster-Nyarko E."/>
            <person name="Jarju S."/>
            <person name="Secka A."/>
            <person name="Antonio M."/>
            <person name="Oren A."/>
            <person name="Chaudhuri R.R."/>
            <person name="La Ragione R."/>
            <person name="Hildebrand F."/>
            <person name="Pallen M.J."/>
        </authorList>
    </citation>
    <scope>NUCLEOTIDE SEQUENCE</scope>
    <source>
        <strain evidence="6">CHK180-2868</strain>
    </source>
</reference>
<dbReference type="Pfam" id="PF03595">
    <property type="entry name" value="SLAC1"/>
    <property type="match status" value="1"/>
</dbReference>
<feature type="transmembrane region" description="Helical" evidence="5">
    <location>
        <begin position="246"/>
        <end position="264"/>
    </location>
</feature>
<dbReference type="CDD" id="cd09325">
    <property type="entry name" value="TDT_C4-dicarb_trans"/>
    <property type="match status" value="1"/>
</dbReference>
<dbReference type="EMBL" id="DVGC01000052">
    <property type="protein sequence ID" value="HIR06110.1"/>
    <property type="molecule type" value="Genomic_DNA"/>
</dbReference>
<dbReference type="InterPro" id="IPR038665">
    <property type="entry name" value="Voltage-dep_anion_channel_sf"/>
</dbReference>